<reference evidence="2 3" key="1">
    <citation type="submission" date="2019-02" db="EMBL/GenBank/DDBJ databases">
        <title>Deep-cultivation of Planctomycetes and their phenomic and genomic characterization uncovers novel biology.</title>
        <authorList>
            <person name="Wiegand S."/>
            <person name="Jogler M."/>
            <person name="Boedeker C."/>
            <person name="Pinto D."/>
            <person name="Vollmers J."/>
            <person name="Rivas-Marin E."/>
            <person name="Kohn T."/>
            <person name="Peeters S.H."/>
            <person name="Heuer A."/>
            <person name="Rast P."/>
            <person name="Oberbeckmann S."/>
            <person name="Bunk B."/>
            <person name="Jeske O."/>
            <person name="Meyerdierks A."/>
            <person name="Storesund J.E."/>
            <person name="Kallscheuer N."/>
            <person name="Luecker S."/>
            <person name="Lage O.M."/>
            <person name="Pohl T."/>
            <person name="Merkel B.J."/>
            <person name="Hornburger P."/>
            <person name="Mueller R.-W."/>
            <person name="Bruemmer F."/>
            <person name="Labrenz M."/>
            <person name="Spormann A.M."/>
            <person name="Op den Camp H."/>
            <person name="Overmann J."/>
            <person name="Amann R."/>
            <person name="Jetten M.S.M."/>
            <person name="Mascher T."/>
            <person name="Medema M.H."/>
            <person name="Devos D.P."/>
            <person name="Kaster A.-K."/>
            <person name="Ovreas L."/>
            <person name="Rohde M."/>
            <person name="Galperin M.Y."/>
            <person name="Jogler C."/>
        </authorList>
    </citation>
    <scope>NUCLEOTIDE SEQUENCE [LARGE SCALE GENOMIC DNA]</scope>
    <source>
        <strain evidence="2 3">Mal48</strain>
    </source>
</reference>
<gene>
    <name evidence="2" type="ORF">Mal48_47940</name>
</gene>
<sequence length="53" mass="5731">MKFLTAKPVIESDFNLSSILERAVSSFRISCSSEATPNAGVGDVSGSLRFHRD</sequence>
<evidence type="ECO:0000313" key="3">
    <source>
        <dbReference type="Proteomes" id="UP000315724"/>
    </source>
</evidence>
<protein>
    <submittedName>
        <fullName evidence="2">Uncharacterized protein</fullName>
    </submittedName>
</protein>
<accession>A0A517QV95</accession>
<organism evidence="2 3">
    <name type="scientific">Thalassoglobus polymorphus</name>
    <dbReference type="NCBI Taxonomy" id="2527994"/>
    <lineage>
        <taxon>Bacteria</taxon>
        <taxon>Pseudomonadati</taxon>
        <taxon>Planctomycetota</taxon>
        <taxon>Planctomycetia</taxon>
        <taxon>Planctomycetales</taxon>
        <taxon>Planctomycetaceae</taxon>
        <taxon>Thalassoglobus</taxon>
    </lineage>
</organism>
<feature type="region of interest" description="Disordered" evidence="1">
    <location>
        <begin position="34"/>
        <end position="53"/>
    </location>
</feature>
<dbReference type="Proteomes" id="UP000315724">
    <property type="component" value="Chromosome"/>
</dbReference>
<dbReference type="EMBL" id="CP036267">
    <property type="protein sequence ID" value="QDT35517.1"/>
    <property type="molecule type" value="Genomic_DNA"/>
</dbReference>
<keyword evidence="3" id="KW-1185">Reference proteome</keyword>
<dbReference type="AlphaFoldDB" id="A0A517QV95"/>
<name>A0A517QV95_9PLAN</name>
<dbReference type="KEGG" id="tpol:Mal48_47940"/>
<evidence type="ECO:0000256" key="1">
    <source>
        <dbReference type="SAM" id="MobiDB-lite"/>
    </source>
</evidence>
<proteinExistence type="predicted"/>
<evidence type="ECO:0000313" key="2">
    <source>
        <dbReference type="EMBL" id="QDT35517.1"/>
    </source>
</evidence>